<keyword evidence="2" id="KW-0285">Flavoprotein</keyword>
<reference evidence="7" key="1">
    <citation type="submission" date="2023-11" db="EMBL/GenBank/DDBJ databases">
        <title>The genome sequences of three competitors of mushroom-forming fungi.</title>
        <authorList>
            <person name="Beijen E."/>
            <person name="Ohm R.A."/>
        </authorList>
    </citation>
    <scope>NUCLEOTIDE SEQUENCE</scope>
    <source>
        <strain evidence="7">CBS 100526</strain>
    </source>
</reference>
<dbReference type="SUPFAM" id="SSF51905">
    <property type="entry name" value="FAD/NAD(P)-binding domain"/>
    <property type="match status" value="2"/>
</dbReference>
<evidence type="ECO:0000256" key="4">
    <source>
        <dbReference type="ARBA" id="ARBA00023002"/>
    </source>
</evidence>
<dbReference type="GO" id="GO:0050661">
    <property type="term" value="F:NADP binding"/>
    <property type="evidence" value="ECO:0007669"/>
    <property type="project" value="InterPro"/>
</dbReference>
<gene>
    <name evidence="7" type="ORF">Triagg1_9130</name>
</gene>
<dbReference type="RefSeq" id="XP_062751903.1">
    <property type="nucleotide sequence ID" value="XM_062904054.1"/>
</dbReference>
<dbReference type="Proteomes" id="UP001273209">
    <property type="component" value="Unassembled WGS sequence"/>
</dbReference>
<dbReference type="EMBL" id="JAWRVG010000049">
    <property type="protein sequence ID" value="KAK4064151.1"/>
    <property type="molecule type" value="Genomic_DNA"/>
</dbReference>
<protein>
    <recommendedName>
        <fullName evidence="9">Flavin-binding monooxygenase</fullName>
    </recommendedName>
</protein>
<dbReference type="GO" id="GO:0004499">
    <property type="term" value="F:N,N-dimethylaniline monooxygenase activity"/>
    <property type="evidence" value="ECO:0007669"/>
    <property type="project" value="InterPro"/>
</dbReference>
<feature type="region of interest" description="Disordered" evidence="5">
    <location>
        <begin position="1"/>
        <end position="20"/>
    </location>
</feature>
<evidence type="ECO:0000313" key="8">
    <source>
        <dbReference type="Proteomes" id="UP001273209"/>
    </source>
</evidence>
<dbReference type="InterPro" id="IPR036188">
    <property type="entry name" value="FAD/NAD-bd_sf"/>
</dbReference>
<comment type="caution">
    <text evidence="7">The sequence shown here is derived from an EMBL/GenBank/DDBJ whole genome shotgun (WGS) entry which is preliminary data.</text>
</comment>
<dbReference type="InterPro" id="IPR051209">
    <property type="entry name" value="FAD-bind_Monooxygenase_sf"/>
</dbReference>
<keyword evidence="6" id="KW-1133">Transmembrane helix</keyword>
<evidence type="ECO:0000256" key="5">
    <source>
        <dbReference type="SAM" id="MobiDB-lite"/>
    </source>
</evidence>
<dbReference type="Pfam" id="PF00743">
    <property type="entry name" value="FMO-like"/>
    <property type="match status" value="1"/>
</dbReference>
<keyword evidence="8" id="KW-1185">Reference proteome</keyword>
<feature type="transmembrane region" description="Helical" evidence="6">
    <location>
        <begin position="30"/>
        <end position="48"/>
    </location>
</feature>
<evidence type="ECO:0000256" key="6">
    <source>
        <dbReference type="SAM" id="Phobius"/>
    </source>
</evidence>
<sequence>MTRAKPNARHPATHQLQDHPIDGGFSQVEVVVVGAGIAGILAGVLLPAKVPGIKLRILERNNDVGGVWLTNIYPGVKSDIPADVYQSTFAPSQHWTCNYPPGAEIQSYWKGIAERYGVTKHITYNTTVRKAVWCNDRNRWAVHTVTGSDNHEAVLYADVIITATGTFSEPEMPNISGMDVYRGRIMHSSLWDPSVDITGKRLALIGNGAAGLQILPELHNKAAHVDHYIRSPTWISPSFGGEEKLLSQGRQTVPHEPDEYNQYRKGLESRTYSRFSMLFKDQERSKQATDVLTAYMRRRLGSNATEDVFARTLIPSFAPNCRRLTPAPGYLEALKEPNVSLITEPISRFSDAGVVTSDGTDRACDVIICSTGADVSYRPTFSVLNGKGVDLRQAWSEGFEPGFPDTYLGMAAAEFPNLFFVTGPNAIGQPGPLVYMIERQIVYLAKVLRKMVTQGILTMCPTQAAVDDFREYCDAYFPLTVMSDACSSWYNGRVPNGRIMALWPGSASHADAARSHVRWEDFEYTYRGAAGNRFGYFGNGWTEKDVEAAADPGNVPDFASYLSASAVMGDLDLSSYLE</sequence>
<accession>A0AAE1I8Y1</accession>
<feature type="compositionally biased region" description="Basic residues" evidence="5">
    <location>
        <begin position="1"/>
        <end position="12"/>
    </location>
</feature>
<keyword evidence="6" id="KW-0472">Membrane</keyword>
<dbReference type="AlphaFoldDB" id="A0AAE1I8Y1"/>
<organism evidence="7 8">
    <name type="scientific">Trichoderma aggressivum f. europaeum</name>
    <dbReference type="NCBI Taxonomy" id="173218"/>
    <lineage>
        <taxon>Eukaryota</taxon>
        <taxon>Fungi</taxon>
        <taxon>Dikarya</taxon>
        <taxon>Ascomycota</taxon>
        <taxon>Pezizomycotina</taxon>
        <taxon>Sordariomycetes</taxon>
        <taxon>Hypocreomycetidae</taxon>
        <taxon>Hypocreales</taxon>
        <taxon>Hypocreaceae</taxon>
        <taxon>Trichoderma</taxon>
    </lineage>
</organism>
<evidence type="ECO:0000313" key="7">
    <source>
        <dbReference type="EMBL" id="KAK4064151.1"/>
    </source>
</evidence>
<evidence type="ECO:0000256" key="1">
    <source>
        <dbReference type="ARBA" id="ARBA00010139"/>
    </source>
</evidence>
<dbReference type="GO" id="GO:0050660">
    <property type="term" value="F:flavin adenine dinucleotide binding"/>
    <property type="evidence" value="ECO:0007669"/>
    <property type="project" value="InterPro"/>
</dbReference>
<dbReference type="PANTHER" id="PTHR42877">
    <property type="entry name" value="L-ORNITHINE N(5)-MONOOXYGENASE-RELATED"/>
    <property type="match status" value="1"/>
</dbReference>
<evidence type="ECO:0008006" key="9">
    <source>
        <dbReference type="Google" id="ProtNLM"/>
    </source>
</evidence>
<keyword evidence="3" id="KW-0274">FAD</keyword>
<evidence type="ECO:0000256" key="3">
    <source>
        <dbReference type="ARBA" id="ARBA00022827"/>
    </source>
</evidence>
<keyword evidence="4" id="KW-0560">Oxidoreductase</keyword>
<dbReference type="GeneID" id="87923959"/>
<proteinExistence type="inferred from homology"/>
<name>A0AAE1I8Y1_9HYPO</name>
<dbReference type="PANTHER" id="PTHR42877:SF6">
    <property type="entry name" value="MONOOXYGENASE, PUTATIVE (AFU_ORTHOLOGUE AFUA_3G15050)-RELATED"/>
    <property type="match status" value="1"/>
</dbReference>
<evidence type="ECO:0000256" key="2">
    <source>
        <dbReference type="ARBA" id="ARBA00022630"/>
    </source>
</evidence>
<dbReference type="InterPro" id="IPR020946">
    <property type="entry name" value="Flavin_mOase-like"/>
</dbReference>
<comment type="similarity">
    <text evidence="1">Belongs to the FAD-binding monooxygenase family.</text>
</comment>
<dbReference type="Gene3D" id="3.50.50.60">
    <property type="entry name" value="FAD/NAD(P)-binding domain"/>
    <property type="match status" value="2"/>
</dbReference>
<keyword evidence="6" id="KW-0812">Transmembrane</keyword>